<dbReference type="CDD" id="cd07331">
    <property type="entry name" value="M48C_Oma1_like"/>
    <property type="match status" value="1"/>
</dbReference>
<evidence type="ECO:0000256" key="3">
    <source>
        <dbReference type="ARBA" id="ARBA00022801"/>
    </source>
</evidence>
<dbReference type="KEGG" id="rhoz:GXP67_27670"/>
<sequence>MKKIILAFTLIWTMVSCAEVPITGRKQLKLVSDSELNAMSFQAYTQFLQENKVVRNGKETAMVKEVGTRIQRAVETYMRQNNLTEMLQGFKWEFNLVEDNTVNAWCMPGGKVVVYTGILPIAQNEEGLAVVMGHEIAHAIAAHGNERASQGLLANGLLQAGSIAVGQNPTLTNQLLLQAAGVGTQLGILAYGRNQESEADHIGLIFMAMAGYDPNASVPFWQRMAKNSQGQAPPEFLSTHPSSETRIKDLQKLIPKAMKYYNKGGV</sequence>
<dbReference type="Pfam" id="PF01435">
    <property type="entry name" value="Peptidase_M48"/>
    <property type="match status" value="1"/>
</dbReference>
<keyword evidence="1 6" id="KW-0645">Protease</keyword>
<reference evidence="9 10" key="1">
    <citation type="submission" date="2020-01" db="EMBL/GenBank/DDBJ databases">
        <authorList>
            <person name="Kim M.K."/>
        </authorList>
    </citation>
    <scope>NUCLEOTIDE SEQUENCE [LARGE SCALE GENOMIC DNA]</scope>
    <source>
        <strain evidence="9 10">172606-1</strain>
    </source>
</reference>
<evidence type="ECO:0000256" key="2">
    <source>
        <dbReference type="ARBA" id="ARBA00022723"/>
    </source>
</evidence>
<evidence type="ECO:0000256" key="1">
    <source>
        <dbReference type="ARBA" id="ARBA00022670"/>
    </source>
</evidence>
<dbReference type="GO" id="GO:0051603">
    <property type="term" value="P:proteolysis involved in protein catabolic process"/>
    <property type="evidence" value="ECO:0007669"/>
    <property type="project" value="TreeGrafter"/>
</dbReference>
<comment type="cofactor">
    <cofactor evidence="6">
        <name>Zn(2+)</name>
        <dbReference type="ChEBI" id="CHEBI:29105"/>
    </cofactor>
    <text evidence="6">Binds 1 zinc ion per subunit.</text>
</comment>
<evidence type="ECO:0000256" key="7">
    <source>
        <dbReference type="SAM" id="SignalP"/>
    </source>
</evidence>
<dbReference type="EMBL" id="CP048222">
    <property type="protein sequence ID" value="QHT70155.1"/>
    <property type="molecule type" value="Genomic_DNA"/>
</dbReference>
<evidence type="ECO:0000256" key="4">
    <source>
        <dbReference type="ARBA" id="ARBA00022833"/>
    </source>
</evidence>
<dbReference type="PROSITE" id="PS51257">
    <property type="entry name" value="PROKAR_LIPOPROTEIN"/>
    <property type="match status" value="1"/>
</dbReference>
<feature type="signal peptide" evidence="7">
    <location>
        <begin position="1"/>
        <end position="18"/>
    </location>
</feature>
<dbReference type="GO" id="GO:0046872">
    <property type="term" value="F:metal ion binding"/>
    <property type="evidence" value="ECO:0007669"/>
    <property type="project" value="UniProtKB-KW"/>
</dbReference>
<keyword evidence="2" id="KW-0479">Metal-binding</keyword>
<keyword evidence="3 6" id="KW-0378">Hydrolase</keyword>
<dbReference type="PANTHER" id="PTHR22726:SF1">
    <property type="entry name" value="METALLOENDOPEPTIDASE OMA1, MITOCHONDRIAL"/>
    <property type="match status" value="1"/>
</dbReference>
<name>A0A6C0GQ03_9BACT</name>
<dbReference type="Gene3D" id="3.30.2010.10">
    <property type="entry name" value="Metalloproteases ('zincins'), catalytic domain"/>
    <property type="match status" value="1"/>
</dbReference>
<feature type="domain" description="Peptidase M48" evidence="8">
    <location>
        <begin position="69"/>
        <end position="253"/>
    </location>
</feature>
<organism evidence="9 10">
    <name type="scientific">Rhodocytophaga rosea</name>
    <dbReference type="NCBI Taxonomy" id="2704465"/>
    <lineage>
        <taxon>Bacteria</taxon>
        <taxon>Pseudomonadati</taxon>
        <taxon>Bacteroidota</taxon>
        <taxon>Cytophagia</taxon>
        <taxon>Cytophagales</taxon>
        <taxon>Rhodocytophagaceae</taxon>
        <taxon>Rhodocytophaga</taxon>
    </lineage>
</organism>
<dbReference type="AlphaFoldDB" id="A0A6C0GQ03"/>
<accession>A0A6C0GQ03</accession>
<proteinExistence type="inferred from homology"/>
<comment type="similarity">
    <text evidence="6">Belongs to the peptidase M48 family.</text>
</comment>
<dbReference type="RefSeq" id="WP_162446138.1">
    <property type="nucleotide sequence ID" value="NZ_CP048222.1"/>
</dbReference>
<keyword evidence="10" id="KW-1185">Reference proteome</keyword>
<dbReference type="GO" id="GO:0016020">
    <property type="term" value="C:membrane"/>
    <property type="evidence" value="ECO:0007669"/>
    <property type="project" value="TreeGrafter"/>
</dbReference>
<keyword evidence="4 6" id="KW-0862">Zinc</keyword>
<gene>
    <name evidence="9" type="ORF">GXP67_27670</name>
</gene>
<keyword evidence="5 6" id="KW-0482">Metalloprotease</keyword>
<evidence type="ECO:0000256" key="5">
    <source>
        <dbReference type="ARBA" id="ARBA00023049"/>
    </source>
</evidence>
<dbReference type="InterPro" id="IPR051156">
    <property type="entry name" value="Mito/Outer_Membr_Metalloprot"/>
</dbReference>
<evidence type="ECO:0000313" key="9">
    <source>
        <dbReference type="EMBL" id="QHT70155.1"/>
    </source>
</evidence>
<dbReference type="InterPro" id="IPR001915">
    <property type="entry name" value="Peptidase_M48"/>
</dbReference>
<dbReference type="Proteomes" id="UP000480178">
    <property type="component" value="Chromosome"/>
</dbReference>
<evidence type="ECO:0000256" key="6">
    <source>
        <dbReference type="RuleBase" id="RU003983"/>
    </source>
</evidence>
<evidence type="ECO:0000259" key="8">
    <source>
        <dbReference type="Pfam" id="PF01435"/>
    </source>
</evidence>
<protein>
    <submittedName>
        <fullName evidence="9">M48 family metallopeptidase</fullName>
    </submittedName>
</protein>
<dbReference type="GO" id="GO:0004222">
    <property type="term" value="F:metalloendopeptidase activity"/>
    <property type="evidence" value="ECO:0007669"/>
    <property type="project" value="InterPro"/>
</dbReference>
<feature type="chain" id="PRO_5025640410" evidence="7">
    <location>
        <begin position="19"/>
        <end position="266"/>
    </location>
</feature>
<dbReference type="PANTHER" id="PTHR22726">
    <property type="entry name" value="METALLOENDOPEPTIDASE OMA1"/>
    <property type="match status" value="1"/>
</dbReference>
<evidence type="ECO:0000313" key="10">
    <source>
        <dbReference type="Proteomes" id="UP000480178"/>
    </source>
</evidence>
<keyword evidence="7" id="KW-0732">Signal</keyword>